<gene>
    <name evidence="2" type="ORF">TrLO_g1107</name>
</gene>
<comment type="caution">
    <text evidence="2">The sequence shown here is derived from an EMBL/GenBank/DDBJ whole genome shotgun (WGS) entry which is preliminary data.</text>
</comment>
<evidence type="ECO:0000313" key="3">
    <source>
        <dbReference type="Proteomes" id="UP001165122"/>
    </source>
</evidence>
<feature type="compositionally biased region" description="Basic and acidic residues" evidence="1">
    <location>
        <begin position="405"/>
        <end position="414"/>
    </location>
</feature>
<dbReference type="AlphaFoldDB" id="A0A9W7FTE3"/>
<accession>A0A9W7FTE3</accession>
<dbReference type="OrthoDB" id="10481401at2759"/>
<feature type="region of interest" description="Disordered" evidence="1">
    <location>
        <begin position="1"/>
        <end position="28"/>
    </location>
</feature>
<feature type="compositionally biased region" description="Acidic residues" evidence="1">
    <location>
        <begin position="382"/>
        <end position="392"/>
    </location>
</feature>
<keyword evidence="3" id="KW-1185">Reference proteome</keyword>
<dbReference type="Proteomes" id="UP001165122">
    <property type="component" value="Unassembled WGS sequence"/>
</dbReference>
<reference evidence="3" key="1">
    <citation type="journal article" date="2023" name="Commun. Biol.">
        <title>Genome analysis of Parmales, the sister group of diatoms, reveals the evolutionary specialization of diatoms from phago-mixotrophs to photoautotrophs.</title>
        <authorList>
            <person name="Ban H."/>
            <person name="Sato S."/>
            <person name="Yoshikawa S."/>
            <person name="Yamada K."/>
            <person name="Nakamura Y."/>
            <person name="Ichinomiya M."/>
            <person name="Sato N."/>
            <person name="Blanc-Mathieu R."/>
            <person name="Endo H."/>
            <person name="Kuwata A."/>
            <person name="Ogata H."/>
        </authorList>
    </citation>
    <scope>NUCLEOTIDE SEQUENCE [LARGE SCALE GENOMIC DNA]</scope>
    <source>
        <strain evidence="3">NIES 3700</strain>
    </source>
</reference>
<sequence length="414" mass="45286">MASPPPSPSSATKPSVSRYASSNTSSPPTSTCLLFLVPPTSLSPPSPPTYHRIGSLRVLDGNLYGSSPSSLVYTKNYSLCPRCSTVVSNGDVNEVVYTCNCYECGRCNNVLKWEGDTANCPTCNDLTGGGGSAQNCGENENGEDTGGVRYTVEELNELVQKDSKQKTDLFNSLVNCYLDPSSPPPPQSSNPKTQPKAKPPPTHIPPLSLYTVRSSTQHLQNSLPGILAKRGVDSSWRKSTSLNLLISIIGRSKNSVVFVTKGVEGVEGYEGGEEGDIYDDLEESLDWDVIEEGSEWSWTGGVAVELPEGIENNKTVRHVFSNGAFKYFHAHASVNSLVKFKVKTVEGEEIKGCVWRRGEYKRREQVWRQWAYRGAVGVVGEGGEEKDEEEDEISFKPSKGMKLTKQKETRNLTK</sequence>
<organism evidence="2 3">
    <name type="scientific">Triparma laevis f. longispina</name>
    <dbReference type="NCBI Taxonomy" id="1714387"/>
    <lineage>
        <taxon>Eukaryota</taxon>
        <taxon>Sar</taxon>
        <taxon>Stramenopiles</taxon>
        <taxon>Ochrophyta</taxon>
        <taxon>Bolidophyceae</taxon>
        <taxon>Parmales</taxon>
        <taxon>Triparmaceae</taxon>
        <taxon>Triparma</taxon>
    </lineage>
</organism>
<evidence type="ECO:0000256" key="1">
    <source>
        <dbReference type="SAM" id="MobiDB-lite"/>
    </source>
</evidence>
<name>A0A9W7FTE3_9STRA</name>
<dbReference type="EMBL" id="BRXW01000303">
    <property type="protein sequence ID" value="GMI17716.1"/>
    <property type="molecule type" value="Genomic_DNA"/>
</dbReference>
<proteinExistence type="predicted"/>
<evidence type="ECO:0000313" key="2">
    <source>
        <dbReference type="EMBL" id="GMI17716.1"/>
    </source>
</evidence>
<feature type="compositionally biased region" description="Polar residues" evidence="1">
    <location>
        <begin position="11"/>
        <end position="20"/>
    </location>
</feature>
<protein>
    <submittedName>
        <fullName evidence="2">Uncharacterized protein</fullName>
    </submittedName>
</protein>
<feature type="region of interest" description="Disordered" evidence="1">
    <location>
        <begin position="381"/>
        <end position="414"/>
    </location>
</feature>
<feature type="region of interest" description="Disordered" evidence="1">
    <location>
        <begin position="180"/>
        <end position="206"/>
    </location>
</feature>